<dbReference type="PANTHER" id="PTHR40076:SF1">
    <property type="entry name" value="MEMBRANE PROTEIN"/>
    <property type="match status" value="1"/>
</dbReference>
<dbReference type="RefSeq" id="WP_039220079.1">
    <property type="nucleotide sequence ID" value="NZ_JWLW01000016.1"/>
</dbReference>
<sequence length="243" mass="27145">MKDVNQDRLNNTLSKQYQFDTKGLLRRAAGLTKANFSSLLQGSVVLFLTFVVLGVFAQQYITMNDDGTYVFEHQSIIEIVAICIVAPLLTGLYMMGVFVARGTKTSVFTVFQFFPLIFLLALTQLVNSILVQLGMMLLIIPGLYFYLASSFSLMLVADRKLTPISAIILSCRVFNAYWTQIASIFGVFFLLFVSVPLTLGFSLIWVLPFYFSMMGLLYQELIGEQGVSTEASENDVNESSFDA</sequence>
<comment type="caution">
    <text evidence="2">The sequence shown here is derived from an EMBL/GenBank/DDBJ whole genome shotgun (WGS) entry which is preliminary data.</text>
</comment>
<name>A0A0B3YFK2_9ALTE</name>
<feature type="transmembrane region" description="Helical" evidence="1">
    <location>
        <begin position="129"/>
        <end position="149"/>
    </location>
</feature>
<dbReference type="AlphaFoldDB" id="A0A0B3YFK2"/>
<dbReference type="PANTHER" id="PTHR40076">
    <property type="entry name" value="MEMBRANE PROTEIN-RELATED"/>
    <property type="match status" value="1"/>
</dbReference>
<evidence type="ECO:0000313" key="3">
    <source>
        <dbReference type="Proteomes" id="UP000031197"/>
    </source>
</evidence>
<organism evidence="2 3">
    <name type="scientific">Alteromonas marina</name>
    <dbReference type="NCBI Taxonomy" id="203795"/>
    <lineage>
        <taxon>Bacteria</taxon>
        <taxon>Pseudomonadati</taxon>
        <taxon>Pseudomonadota</taxon>
        <taxon>Gammaproteobacteria</taxon>
        <taxon>Alteromonadales</taxon>
        <taxon>Alteromonadaceae</taxon>
        <taxon>Alteromonas/Salinimonas group</taxon>
        <taxon>Alteromonas</taxon>
    </lineage>
</organism>
<dbReference type="Proteomes" id="UP000031197">
    <property type="component" value="Unassembled WGS sequence"/>
</dbReference>
<dbReference type="EMBL" id="JWLW01000016">
    <property type="protein sequence ID" value="KHT52824.1"/>
    <property type="molecule type" value="Genomic_DNA"/>
</dbReference>
<keyword evidence="1" id="KW-0812">Transmembrane</keyword>
<dbReference type="OrthoDB" id="5915045at2"/>
<evidence type="ECO:0000256" key="1">
    <source>
        <dbReference type="SAM" id="Phobius"/>
    </source>
</evidence>
<dbReference type="InterPro" id="IPR010380">
    <property type="entry name" value="DUF975"/>
</dbReference>
<proteinExistence type="predicted"/>
<reference evidence="2 3" key="1">
    <citation type="submission" date="2014-12" db="EMBL/GenBank/DDBJ databases">
        <title>Genome sequencing of Alteromonas marina AD001.</title>
        <authorList>
            <person name="Adrian T.G.S."/>
            <person name="Chan K.G."/>
        </authorList>
    </citation>
    <scope>NUCLEOTIDE SEQUENCE [LARGE SCALE GENOMIC DNA]</scope>
    <source>
        <strain evidence="2 3">AD001</strain>
    </source>
</reference>
<protein>
    <submittedName>
        <fullName evidence="2">Stress protein</fullName>
    </submittedName>
</protein>
<keyword evidence="3" id="KW-1185">Reference proteome</keyword>
<keyword evidence="1" id="KW-0472">Membrane</keyword>
<feature type="transmembrane region" description="Helical" evidence="1">
    <location>
        <begin position="76"/>
        <end position="99"/>
    </location>
</feature>
<accession>A0A0B3YFK2</accession>
<feature type="transmembrane region" description="Helical" evidence="1">
    <location>
        <begin position="184"/>
        <end position="211"/>
    </location>
</feature>
<gene>
    <name evidence="2" type="ORF">RJ41_10095</name>
</gene>
<keyword evidence="1" id="KW-1133">Transmembrane helix</keyword>
<feature type="transmembrane region" description="Helical" evidence="1">
    <location>
        <begin position="106"/>
        <end position="123"/>
    </location>
</feature>
<feature type="transmembrane region" description="Helical" evidence="1">
    <location>
        <begin position="36"/>
        <end position="56"/>
    </location>
</feature>
<evidence type="ECO:0000313" key="2">
    <source>
        <dbReference type="EMBL" id="KHT52824.1"/>
    </source>
</evidence>